<dbReference type="InterPro" id="IPR035965">
    <property type="entry name" value="PAS-like_dom_sf"/>
</dbReference>
<feature type="chain" id="PRO_5012932964" description="histidine kinase" evidence="6">
    <location>
        <begin position="19"/>
        <end position="1230"/>
    </location>
</feature>
<keyword evidence="9" id="KW-1185">Reference proteome</keyword>
<organism evidence="8 9">
    <name type="scientific">Shewanella psychrophila</name>
    <dbReference type="NCBI Taxonomy" id="225848"/>
    <lineage>
        <taxon>Bacteria</taxon>
        <taxon>Pseudomonadati</taxon>
        <taxon>Pseudomonadota</taxon>
        <taxon>Gammaproteobacteria</taxon>
        <taxon>Alteromonadales</taxon>
        <taxon>Shewanellaceae</taxon>
        <taxon>Shewanella</taxon>
    </lineage>
</organism>
<evidence type="ECO:0000256" key="6">
    <source>
        <dbReference type="SAM" id="SignalP"/>
    </source>
</evidence>
<dbReference type="SUPFAM" id="SSF55785">
    <property type="entry name" value="PYP-like sensor domain (PAS domain)"/>
    <property type="match status" value="1"/>
</dbReference>
<dbReference type="Pfam" id="PF07495">
    <property type="entry name" value="Y_Y_Y"/>
    <property type="match status" value="1"/>
</dbReference>
<dbReference type="InterPro" id="IPR013655">
    <property type="entry name" value="PAS_fold_3"/>
</dbReference>
<name>A0A1S6HV56_9GAMM</name>
<dbReference type="SUPFAM" id="SSF55874">
    <property type="entry name" value="ATPase domain of HSP90 chaperone/DNA topoisomerase II/histidine kinase"/>
    <property type="match status" value="1"/>
</dbReference>
<dbReference type="InterPro" id="IPR036890">
    <property type="entry name" value="HATPase_C_sf"/>
</dbReference>
<dbReference type="PANTHER" id="PTHR43547">
    <property type="entry name" value="TWO-COMPONENT HISTIDINE KINASE"/>
    <property type="match status" value="1"/>
</dbReference>
<evidence type="ECO:0000259" key="7">
    <source>
        <dbReference type="PROSITE" id="PS50109"/>
    </source>
</evidence>
<evidence type="ECO:0000256" key="5">
    <source>
        <dbReference type="SAM" id="Phobius"/>
    </source>
</evidence>
<feature type="coiled-coil region" evidence="4">
    <location>
        <begin position="960"/>
        <end position="987"/>
    </location>
</feature>
<dbReference type="InterPro" id="IPR003594">
    <property type="entry name" value="HATPase_dom"/>
</dbReference>
<dbReference type="SUPFAM" id="SSF63829">
    <property type="entry name" value="Calcium-dependent phosphotriesterase"/>
    <property type="match status" value="2"/>
</dbReference>
<gene>
    <name evidence="8" type="ORF">Sps_04202</name>
</gene>
<dbReference type="InterPro" id="IPR013783">
    <property type="entry name" value="Ig-like_fold"/>
</dbReference>
<dbReference type="PRINTS" id="PR00344">
    <property type="entry name" value="BCTRLSENSOR"/>
</dbReference>
<keyword evidence="5" id="KW-1133">Transmembrane helix</keyword>
<dbReference type="Gene3D" id="3.30.565.10">
    <property type="entry name" value="Histidine kinase-like ATPase, C-terminal domain"/>
    <property type="match status" value="1"/>
</dbReference>
<reference evidence="8 9" key="1">
    <citation type="submission" date="2016-03" db="EMBL/GenBank/DDBJ databases">
        <title>Complete genome sequence of Shewanella psychrophila WP2, a deep sea bacterium isolated from west Pacific sediment.</title>
        <authorList>
            <person name="Xu G."/>
            <person name="Jian H."/>
        </authorList>
    </citation>
    <scope>NUCLEOTIDE SEQUENCE [LARGE SCALE GENOMIC DNA]</scope>
    <source>
        <strain evidence="8 9">WP2</strain>
    </source>
</reference>
<evidence type="ECO:0000256" key="2">
    <source>
        <dbReference type="ARBA" id="ARBA00012438"/>
    </source>
</evidence>
<feature type="transmembrane region" description="Helical" evidence="5">
    <location>
        <begin position="781"/>
        <end position="801"/>
    </location>
</feature>
<feature type="signal peptide" evidence="6">
    <location>
        <begin position="1"/>
        <end position="18"/>
    </location>
</feature>
<keyword evidence="6" id="KW-0732">Signal</keyword>
<keyword evidence="4" id="KW-0175">Coiled coil</keyword>
<evidence type="ECO:0000313" key="9">
    <source>
        <dbReference type="Proteomes" id="UP000189545"/>
    </source>
</evidence>
<dbReference type="EMBL" id="CP014782">
    <property type="protein sequence ID" value="AQS39308.1"/>
    <property type="molecule type" value="Genomic_DNA"/>
</dbReference>
<dbReference type="Pfam" id="PF08447">
    <property type="entry name" value="PAS_3"/>
    <property type="match status" value="1"/>
</dbReference>
<dbReference type="InterPro" id="IPR015943">
    <property type="entry name" value="WD40/YVTN_repeat-like_dom_sf"/>
</dbReference>
<dbReference type="STRING" id="225848.Sps_04202"/>
<keyword evidence="5" id="KW-0812">Transmembrane</keyword>
<dbReference type="PROSITE" id="PS50109">
    <property type="entry name" value="HIS_KIN"/>
    <property type="match status" value="1"/>
</dbReference>
<dbReference type="InterPro" id="IPR004358">
    <property type="entry name" value="Sig_transdc_His_kin-like_C"/>
</dbReference>
<dbReference type="CDD" id="cd00075">
    <property type="entry name" value="HATPase"/>
    <property type="match status" value="1"/>
</dbReference>
<dbReference type="AlphaFoldDB" id="A0A1S6HV56"/>
<comment type="catalytic activity">
    <reaction evidence="1">
        <text>ATP + protein L-histidine = ADP + protein N-phospho-L-histidine.</text>
        <dbReference type="EC" id="2.7.13.3"/>
    </reaction>
</comment>
<keyword evidence="5" id="KW-0472">Membrane</keyword>
<accession>A0A1S6HV56</accession>
<sequence>MRSLAFILLLLVTDSVWASPVKFDFFDAKHGLSMNTVTDIVTDDAGYLWVATQDGLNRFDGEHFKIYRVTGDNRSPTEQHIKKLFYGRKKQLWLLTRSDGLNLYQSSTDTFKSYNSSNTPLPKAIYTDIGQDGQGNLWLATNSMGLIRYSPTNNEIIKHYRQASGQLNSNHVDQVFVDKFDRLWIITDKGLSQINSKREVIHYPNIQTAIMGNITSLEVGHSNTLWIGTKNKGLFLFDIYKGSLKEITAATSLKGRKITNIQQGRFGKLWLGVESVGLARYSPQNETIQFFISDPDDAYSLSSPIVTALNLDSENQLWIGTQGGGLNKIYLEAATFGHIHPFSFTKHNINNGNIRSIYRDWHQQLWVGTSMGLYRAKENEHKQITSFELFEVPGSKLSQSFISFIKEDKQRRFWVGTRGEGLFIFTPDKQSYVHYKHEPNNPNGLPSDLVLSIYFDHQDNAWLTTRNAGVAKYIDEDRGFIQYKHNRNDANSLASDEVNAVLQDKENNYWFASYTAGLSKLSPEGIFTHFSTDTEIPIPSRHLLTLFESDMGLLWVGSTEGVFSFDPITHKSQVFNTDNGLIGNTAYLTILDKQQRLWIGTSSGLSQLNTHNFSIKNYTMIDGLQDNEFNYGAGFIDDDNRVYLGGINGFNYFFASQLPKLSAPRKPVISRLSVKNSADPASIQHKPLAQKTKLTLTHKDDLFSFHFHSPELHRAPRLSYEYRMIGLHDKWLATNKDQSVHFTDLAAGAYIFLLKAKDINGQFSPVRRVNVKIKPSPWRSWWAYALYSLALIVIFSITFYSRVNKFNQQARLLRDKEESEQRLQLSLWGSGDEFWDWDVKNSKVVRTNTFLNYPSNETRLQETMQTCIHPDDLADIKPRIDSCIHQGIDKFEMIYRGKMMDGNWLWVQNRGQVIDRDNQGAPTRLAGTIKNIQSQKETEAELISLNQGLEKRVLDRTIQFQQSNDELKQALDKLEFTQSELINKEKMATLGGLVASITHEINTPIGISVTAASHLQESVKIFNKKYGEGDVSHEDFEQYQNEVYEASTLLLSNLDRAAKLIKSFKQVSVDQSHEDIQEFNLKVYLDEIFLALNPLLSRTGHEYSYQCPDDLMIQSRPGVFYQIISNLFNNSVVHGFPDGQSGKLTLNIIKVENGIEMIYQDNGCGMPASIQDQIFDPFFTTKRGKGGSGLGMNIVFNLVTQELKGEIRLHSEQGAGSTFNISLPISALAD</sequence>
<dbReference type="Pfam" id="PF02518">
    <property type="entry name" value="HATPase_c"/>
    <property type="match status" value="1"/>
</dbReference>
<protein>
    <recommendedName>
        <fullName evidence="2">histidine kinase</fullName>
        <ecNumber evidence="2">2.7.13.3</ecNumber>
    </recommendedName>
</protein>
<dbReference type="Gene3D" id="3.30.450.20">
    <property type="entry name" value="PAS domain"/>
    <property type="match status" value="1"/>
</dbReference>
<dbReference type="OrthoDB" id="9772100at2"/>
<dbReference type="Proteomes" id="UP000189545">
    <property type="component" value="Chromosome"/>
</dbReference>
<dbReference type="GO" id="GO:0000155">
    <property type="term" value="F:phosphorelay sensor kinase activity"/>
    <property type="evidence" value="ECO:0007669"/>
    <property type="project" value="TreeGrafter"/>
</dbReference>
<evidence type="ECO:0000256" key="4">
    <source>
        <dbReference type="SAM" id="Coils"/>
    </source>
</evidence>
<proteinExistence type="predicted"/>
<keyword evidence="3" id="KW-0597">Phosphoprotein</keyword>
<dbReference type="PANTHER" id="PTHR43547:SF2">
    <property type="entry name" value="HYBRID SIGNAL TRANSDUCTION HISTIDINE KINASE C"/>
    <property type="match status" value="1"/>
</dbReference>
<evidence type="ECO:0000313" key="8">
    <source>
        <dbReference type="EMBL" id="AQS39308.1"/>
    </source>
</evidence>
<dbReference type="InterPro" id="IPR005467">
    <property type="entry name" value="His_kinase_dom"/>
</dbReference>
<dbReference type="Gene3D" id="2.60.40.10">
    <property type="entry name" value="Immunoglobulins"/>
    <property type="match status" value="1"/>
</dbReference>
<dbReference type="EC" id="2.7.13.3" evidence="2"/>
<dbReference type="Gene3D" id="1.10.287.130">
    <property type="match status" value="1"/>
</dbReference>
<dbReference type="KEGG" id="spsw:Sps_04202"/>
<evidence type="ECO:0000256" key="1">
    <source>
        <dbReference type="ARBA" id="ARBA00000085"/>
    </source>
</evidence>
<feature type="domain" description="Histidine kinase" evidence="7">
    <location>
        <begin position="996"/>
        <end position="1227"/>
    </location>
</feature>
<dbReference type="Gene3D" id="2.130.10.10">
    <property type="entry name" value="YVTN repeat-like/Quinoprotein amine dehydrogenase"/>
    <property type="match status" value="3"/>
</dbReference>
<dbReference type="SMART" id="SM00387">
    <property type="entry name" value="HATPase_c"/>
    <property type="match status" value="1"/>
</dbReference>
<dbReference type="InterPro" id="IPR011123">
    <property type="entry name" value="Y_Y_Y"/>
</dbReference>
<evidence type="ECO:0000256" key="3">
    <source>
        <dbReference type="ARBA" id="ARBA00022553"/>
    </source>
</evidence>
<dbReference type="RefSeq" id="WP_077754238.1">
    <property type="nucleotide sequence ID" value="NZ_CP014782.1"/>
</dbReference>